<evidence type="ECO:0000256" key="5">
    <source>
        <dbReference type="ARBA" id="ARBA00023136"/>
    </source>
</evidence>
<feature type="transmembrane region" description="Helical" evidence="6">
    <location>
        <begin position="156"/>
        <end position="173"/>
    </location>
</feature>
<dbReference type="PANTHER" id="PTHR48022:SF77">
    <property type="entry name" value="MAJOR FACILITATOR SUPERFAMILY (MFS) PROFILE DOMAIN-CONTAINING PROTEIN"/>
    <property type="match status" value="1"/>
</dbReference>
<feature type="domain" description="Major facilitator superfamily (MFS) profile" evidence="7">
    <location>
        <begin position="78"/>
        <end position="520"/>
    </location>
</feature>
<dbReference type="InterPro" id="IPR050360">
    <property type="entry name" value="MFS_Sugar_Transporters"/>
</dbReference>
<sequence>MYISRTIVEAPILTFNPESSIAMQSETVISDIQDKSDYAVEHIDHVPEAGTSQVPLETKFANLTRIQIFRYFWRAILFCVIGCWGGLNDGFQGQLPGNILPLPAFVKNMADTTINGAPAISGTTVSFLGGFPAMVQIFGQLSGGPISNHIGRKGSMVVFSTLFLTGSVLSITAQNWRWFLGAGCVTKLGLGIAQTTLIVYLAEIAPFQLRGTSMAAYQLFLAGGQLFGAIATQIQIKVNGGAWRPLMASEFVFTGLFVLMLPFVPESPIYHIRKGNEEKAKKCLVRLYGTAPDYDVDHEYLVILEQIEAERLLTQSNGKSSFFEIFKGSNLRRTIAAAAGTCSQPLAGAPLLFSYSTYYFSIVGLQDPFLVTVIIDIVLLVVIGISMYACERVGRRPMMLSGCIVMFAFSTGLGITGSFDTAGSGKAALAMLLLWVVAYSWSAAPIGFIAGGETSTPRLRAQTSAFAFASQSTCFLIYYWTVPIMISPDQANLGVRASFVFAGQVVLVLLLVYFFYPETTGRTYVELDELYRMGISVRKFKSTTTSTESRGLKANAIITHGH</sequence>
<comment type="subcellular location">
    <subcellularLocation>
        <location evidence="1">Membrane</location>
        <topology evidence="1">Multi-pass membrane protein</topology>
    </subcellularLocation>
</comment>
<feature type="transmembrane region" description="Helical" evidence="6">
    <location>
        <begin position="68"/>
        <end position="87"/>
    </location>
</feature>
<evidence type="ECO:0000256" key="6">
    <source>
        <dbReference type="SAM" id="Phobius"/>
    </source>
</evidence>
<dbReference type="GO" id="GO:0005351">
    <property type="term" value="F:carbohydrate:proton symporter activity"/>
    <property type="evidence" value="ECO:0007669"/>
    <property type="project" value="TreeGrafter"/>
</dbReference>
<feature type="transmembrane region" description="Helical" evidence="6">
    <location>
        <begin position="493"/>
        <end position="516"/>
    </location>
</feature>
<feature type="transmembrane region" description="Helical" evidence="6">
    <location>
        <begin position="427"/>
        <end position="451"/>
    </location>
</feature>
<dbReference type="OrthoDB" id="6612291at2759"/>
<gene>
    <name evidence="8" type="ORF">I312_05487</name>
</gene>
<evidence type="ECO:0000259" key="7">
    <source>
        <dbReference type="PROSITE" id="PS50850"/>
    </source>
</evidence>
<dbReference type="EMBL" id="KN847989">
    <property type="protein sequence ID" value="KIR45438.1"/>
    <property type="molecule type" value="Genomic_DNA"/>
</dbReference>
<dbReference type="PROSITE" id="PS50850">
    <property type="entry name" value="MFS"/>
    <property type="match status" value="1"/>
</dbReference>
<evidence type="ECO:0000313" key="8">
    <source>
        <dbReference type="EMBL" id="KIR45438.1"/>
    </source>
</evidence>
<organism evidence="8">
    <name type="scientific">Cryptococcus bacillisporus CA1280</name>
    <dbReference type="NCBI Taxonomy" id="1296109"/>
    <lineage>
        <taxon>Eukaryota</taxon>
        <taxon>Fungi</taxon>
        <taxon>Dikarya</taxon>
        <taxon>Basidiomycota</taxon>
        <taxon>Agaricomycotina</taxon>
        <taxon>Tremellomycetes</taxon>
        <taxon>Tremellales</taxon>
        <taxon>Cryptococcaceae</taxon>
        <taxon>Cryptococcus</taxon>
        <taxon>Cryptococcus gattii species complex</taxon>
    </lineage>
</organism>
<dbReference type="PANTHER" id="PTHR48022">
    <property type="entry name" value="PLASTIDIC GLUCOSE TRANSPORTER 4"/>
    <property type="match status" value="1"/>
</dbReference>
<feature type="transmembrane region" description="Helical" evidence="6">
    <location>
        <begin position="214"/>
        <end position="236"/>
    </location>
</feature>
<feature type="transmembrane region" description="Helical" evidence="6">
    <location>
        <begin position="369"/>
        <end position="390"/>
    </location>
</feature>
<reference evidence="8" key="1">
    <citation type="submission" date="2015-01" db="EMBL/GenBank/DDBJ databases">
        <title>The Genome Sequence of Cryptococcus gattii CA1280.</title>
        <authorList>
            <consortium name="The Broad Institute Genomics Platform"/>
            <person name="Cuomo C."/>
            <person name="Litvintseva A."/>
            <person name="Chen Y."/>
            <person name="Heitman J."/>
            <person name="Sun S."/>
            <person name="Springer D."/>
            <person name="Dromer F."/>
            <person name="Young S."/>
            <person name="Zeng Q."/>
            <person name="Gargeya S."/>
            <person name="Abouelleil A."/>
            <person name="Alvarado L."/>
            <person name="Chapman S.B."/>
            <person name="Gainer-Dewar J."/>
            <person name="Goldberg J."/>
            <person name="Griggs A."/>
            <person name="Gujja S."/>
            <person name="Hansen M."/>
            <person name="Howarth C."/>
            <person name="Imamovic A."/>
            <person name="Larimer J."/>
            <person name="Murphy C."/>
            <person name="Naylor J."/>
            <person name="Pearson M."/>
            <person name="Priest M."/>
            <person name="Roberts A."/>
            <person name="Saif S."/>
            <person name="Shea T."/>
            <person name="Sykes S."/>
            <person name="Wortman J."/>
            <person name="Nusbaum C."/>
            <person name="Birren B."/>
        </authorList>
    </citation>
    <scope>NUCLEOTIDE SEQUENCE [LARGE SCALE GENOMIC DNA]</scope>
    <source>
        <strain evidence="8">CA1280</strain>
    </source>
</reference>
<feature type="transmembrane region" description="Helical" evidence="6">
    <location>
        <begin position="116"/>
        <end position="135"/>
    </location>
</feature>
<comment type="similarity">
    <text evidence="2">Belongs to the major facilitator superfamily. Sugar transporter (TC 2.A.1.1) family.</text>
</comment>
<keyword evidence="3 6" id="KW-0812">Transmembrane</keyword>
<dbReference type="GO" id="GO:0016020">
    <property type="term" value="C:membrane"/>
    <property type="evidence" value="ECO:0007669"/>
    <property type="project" value="UniProtKB-SubCell"/>
</dbReference>
<dbReference type="SUPFAM" id="SSF103473">
    <property type="entry name" value="MFS general substrate transporter"/>
    <property type="match status" value="1"/>
</dbReference>
<name>A0A0D0UAZ7_CRYGA</name>
<dbReference type="Gene3D" id="1.20.1250.20">
    <property type="entry name" value="MFS general substrate transporter like domains"/>
    <property type="match status" value="1"/>
</dbReference>
<feature type="transmembrane region" description="Helical" evidence="6">
    <location>
        <begin position="463"/>
        <end position="481"/>
    </location>
</feature>
<evidence type="ECO:0000256" key="2">
    <source>
        <dbReference type="ARBA" id="ARBA00010992"/>
    </source>
</evidence>
<evidence type="ECO:0000256" key="3">
    <source>
        <dbReference type="ARBA" id="ARBA00022692"/>
    </source>
</evidence>
<dbReference type="InterPro" id="IPR020846">
    <property type="entry name" value="MFS_dom"/>
</dbReference>
<dbReference type="InterPro" id="IPR036259">
    <property type="entry name" value="MFS_trans_sf"/>
</dbReference>
<dbReference type="AlphaFoldDB" id="A0A0D0UAZ7"/>
<dbReference type="InterPro" id="IPR005828">
    <property type="entry name" value="MFS_sugar_transport-like"/>
</dbReference>
<dbReference type="HOGENOM" id="CLU_001265_11_0_1"/>
<feature type="transmembrane region" description="Helical" evidence="6">
    <location>
        <begin position="179"/>
        <end position="202"/>
    </location>
</feature>
<keyword evidence="5 6" id="KW-0472">Membrane</keyword>
<feature type="transmembrane region" description="Helical" evidence="6">
    <location>
        <begin position="397"/>
        <end position="415"/>
    </location>
</feature>
<accession>A0A0D0UAZ7</accession>
<keyword evidence="4 6" id="KW-1133">Transmembrane helix</keyword>
<evidence type="ECO:0000256" key="1">
    <source>
        <dbReference type="ARBA" id="ARBA00004141"/>
    </source>
</evidence>
<protein>
    <submittedName>
        <fullName evidence="8">Unplaced genomic scaffold supercont1.17, whole genome shotgun sequence</fullName>
    </submittedName>
</protein>
<feature type="transmembrane region" description="Helical" evidence="6">
    <location>
        <begin position="242"/>
        <end position="264"/>
    </location>
</feature>
<feature type="transmembrane region" description="Helical" evidence="6">
    <location>
        <begin position="335"/>
        <end position="357"/>
    </location>
</feature>
<proteinExistence type="inferred from homology"/>
<evidence type="ECO:0000256" key="4">
    <source>
        <dbReference type="ARBA" id="ARBA00022989"/>
    </source>
</evidence>
<dbReference type="Pfam" id="PF00083">
    <property type="entry name" value="Sugar_tr"/>
    <property type="match status" value="1"/>
</dbReference>